<accession>A0A4E9E2X4</accession>
<dbReference type="EMBL" id="CAAKMV010000009">
    <property type="protein sequence ID" value="VIO51721.1"/>
    <property type="molecule type" value="Genomic_DNA"/>
</dbReference>
<proteinExistence type="predicted"/>
<reference evidence="1" key="1">
    <citation type="submission" date="2019-04" db="EMBL/GenBank/DDBJ databases">
        <authorList>
            <person name="Melise S."/>
            <person name="Noan J."/>
            <person name="Okalmin O."/>
        </authorList>
    </citation>
    <scope>NUCLEOTIDE SEQUENCE</scope>
    <source>
        <strain evidence="1">FN9</strain>
    </source>
</reference>
<organism evidence="1">
    <name type="scientific">Gibberella zeae</name>
    <name type="common">Wheat head blight fungus</name>
    <name type="synonym">Fusarium graminearum</name>
    <dbReference type="NCBI Taxonomy" id="5518"/>
    <lineage>
        <taxon>Eukaryota</taxon>
        <taxon>Fungi</taxon>
        <taxon>Dikarya</taxon>
        <taxon>Ascomycota</taxon>
        <taxon>Pezizomycotina</taxon>
        <taxon>Sordariomycetes</taxon>
        <taxon>Hypocreomycetidae</taxon>
        <taxon>Hypocreales</taxon>
        <taxon>Nectriaceae</taxon>
        <taxon>Fusarium</taxon>
    </lineage>
</organism>
<protein>
    <submittedName>
        <fullName evidence="1">Uncharacterized protein</fullName>
    </submittedName>
</protein>
<gene>
    <name evidence="1" type="ORF">FUG_LOCUS454</name>
</gene>
<dbReference type="AlphaFoldDB" id="A0A4E9E2X4"/>
<name>A0A4E9E2X4_GIBZA</name>
<evidence type="ECO:0000313" key="1">
    <source>
        <dbReference type="EMBL" id="VIO51721.1"/>
    </source>
</evidence>
<sequence>MIVAIALLRPNRQEPPPVTIINPTSWSPSTGTIPSYLIVIQPCQTPHLRFVTRSTRQAERSAPTTNVIVCHDRTSLRRKRYPRSTPVQLTMDAPPTNESTQTLDKSIHYLIQHLNTCSVLAQTDVDLSTLKDKTELPMTYALLCMLVGRTEMLNERIVNDNQDAPLNPYTQREHYVMQVRRFHHVSRLRDLSDMGWRRHPLR</sequence>